<sequence length="719" mass="82107">MKPSFGALEDRKAGLRQYEDPGIRQLLYYRWNTTLRATQVSNIRICDSTFWQQHITRTNHQKVDSTTTGFDDRKLSFHVATMASVSPASTSGEPAITTSTFHPFLGLPYEIRHKIYLLATYRRIVHVQERFLPFQSYHAARRHFDAHYLEHWHEIGIHPSVAAFAPLWKENTVERMRQQHEQVEPTDDDRILEVGQRKTRGWARKLGLLTARAENMDLDKRTAASDRGSGSGSDSDEDDYELPLPLRPWKPTPELPELPLHWLWESADSAWQFQRESQLFSRAPIPALLHVCVESRNTMREAGYELTFGTPARRHVGQAANGVRDGGVIPGMTWFNFRHDTLYIGHATYDYDNEDDANLPPYRESHESKANESETSNGRTIPNRIGYSQPWDLAPFLPSDLRRVTRIMLPHCSLAMTLPEWGGAHFALFLDGSTLENWQPLFPALKELFLAEWALLGGCAACASDKELQKQGNEDGAKDEVARTHHSDGPCMQDIQKHRLAREAEPWFAIAMQEVDSFSRIMYKDGGAGRDGGSAVGIAAMYMHKTARERGPGDASNIGGNGNGTRRDFFELRGHQLRIGAELIFREDWFASVGEDGESPGFEEPGWFTEPEEPEWFPEVKFVHVGTAAMLRDLETERARVWEKLNRDFGDPGDEIDHGPDFAEWVNTFMQGQHSWLPARDHAQKSRPEMPLAWDAPRGWTVHKICPPWKEKFEWSIDR</sequence>
<feature type="compositionally biased region" description="Basic and acidic residues" evidence="1">
    <location>
        <begin position="363"/>
        <end position="372"/>
    </location>
</feature>
<feature type="compositionally biased region" description="Basic and acidic residues" evidence="1">
    <location>
        <begin position="471"/>
        <end position="488"/>
    </location>
</feature>
<dbReference type="Proteomes" id="UP000756346">
    <property type="component" value="Unassembled WGS sequence"/>
</dbReference>
<feature type="region of interest" description="Disordered" evidence="1">
    <location>
        <begin position="355"/>
        <end position="382"/>
    </location>
</feature>
<organism evidence="3 4">
    <name type="scientific">Microdochium trichocladiopsis</name>
    <dbReference type="NCBI Taxonomy" id="1682393"/>
    <lineage>
        <taxon>Eukaryota</taxon>
        <taxon>Fungi</taxon>
        <taxon>Dikarya</taxon>
        <taxon>Ascomycota</taxon>
        <taxon>Pezizomycotina</taxon>
        <taxon>Sordariomycetes</taxon>
        <taxon>Xylariomycetidae</taxon>
        <taxon>Xylariales</taxon>
        <taxon>Microdochiaceae</taxon>
        <taxon>Microdochium</taxon>
    </lineage>
</organism>
<dbReference type="InterPro" id="IPR045518">
    <property type="entry name" value="2EXR"/>
</dbReference>
<feature type="region of interest" description="Disordered" evidence="1">
    <location>
        <begin position="219"/>
        <end position="245"/>
    </location>
</feature>
<dbReference type="GeneID" id="70188497"/>
<evidence type="ECO:0000256" key="1">
    <source>
        <dbReference type="SAM" id="MobiDB-lite"/>
    </source>
</evidence>
<evidence type="ECO:0000313" key="4">
    <source>
        <dbReference type="Proteomes" id="UP000756346"/>
    </source>
</evidence>
<dbReference type="Pfam" id="PF20150">
    <property type="entry name" value="2EXR"/>
    <property type="match status" value="1"/>
</dbReference>
<keyword evidence="4" id="KW-1185">Reference proteome</keyword>
<dbReference type="PANTHER" id="PTHR35910">
    <property type="entry name" value="2EXR DOMAIN-CONTAINING PROTEIN"/>
    <property type="match status" value="1"/>
</dbReference>
<dbReference type="PANTHER" id="PTHR35910:SF1">
    <property type="entry name" value="2EXR DOMAIN-CONTAINING PROTEIN"/>
    <property type="match status" value="1"/>
</dbReference>
<reference evidence="3" key="1">
    <citation type="journal article" date="2021" name="Nat. Commun.">
        <title>Genetic determinants of endophytism in the Arabidopsis root mycobiome.</title>
        <authorList>
            <person name="Mesny F."/>
            <person name="Miyauchi S."/>
            <person name="Thiergart T."/>
            <person name="Pickel B."/>
            <person name="Atanasova L."/>
            <person name="Karlsson M."/>
            <person name="Huettel B."/>
            <person name="Barry K.W."/>
            <person name="Haridas S."/>
            <person name="Chen C."/>
            <person name="Bauer D."/>
            <person name="Andreopoulos W."/>
            <person name="Pangilinan J."/>
            <person name="LaButti K."/>
            <person name="Riley R."/>
            <person name="Lipzen A."/>
            <person name="Clum A."/>
            <person name="Drula E."/>
            <person name="Henrissat B."/>
            <person name="Kohler A."/>
            <person name="Grigoriev I.V."/>
            <person name="Martin F.M."/>
            <person name="Hacquard S."/>
        </authorList>
    </citation>
    <scope>NUCLEOTIDE SEQUENCE</scope>
    <source>
        <strain evidence="3">MPI-CAGE-CH-0230</strain>
    </source>
</reference>
<comment type="caution">
    <text evidence="3">The sequence shown here is derived from an EMBL/GenBank/DDBJ whole genome shotgun (WGS) entry which is preliminary data.</text>
</comment>
<evidence type="ECO:0000259" key="2">
    <source>
        <dbReference type="Pfam" id="PF20150"/>
    </source>
</evidence>
<evidence type="ECO:0000313" key="3">
    <source>
        <dbReference type="EMBL" id="KAH7029915.1"/>
    </source>
</evidence>
<dbReference type="RefSeq" id="XP_046012203.1">
    <property type="nucleotide sequence ID" value="XM_046158951.1"/>
</dbReference>
<feature type="region of interest" description="Disordered" evidence="1">
    <location>
        <begin position="471"/>
        <end position="492"/>
    </location>
</feature>
<dbReference type="OrthoDB" id="3513892at2759"/>
<proteinExistence type="predicted"/>
<feature type="domain" description="2EXR" evidence="2">
    <location>
        <begin position="101"/>
        <end position="342"/>
    </location>
</feature>
<protein>
    <recommendedName>
        <fullName evidence="2">2EXR domain-containing protein</fullName>
    </recommendedName>
</protein>
<accession>A0A9P8Y5X4</accession>
<name>A0A9P8Y5X4_9PEZI</name>
<dbReference type="AlphaFoldDB" id="A0A9P8Y5X4"/>
<gene>
    <name evidence="3" type="ORF">B0I36DRAFT_364383</name>
</gene>
<dbReference type="EMBL" id="JAGTJQ010000006">
    <property type="protein sequence ID" value="KAH7029915.1"/>
    <property type="molecule type" value="Genomic_DNA"/>
</dbReference>